<dbReference type="Proteomes" id="UP001621418">
    <property type="component" value="Chromosome"/>
</dbReference>
<sequence length="41" mass="4482">MQASELDQCRTLESTRERLGGGHGQVRAIELTEHEQVCGVG</sequence>
<dbReference type="RefSeq" id="WP_405150550.1">
    <property type="nucleotide sequence ID" value="NZ_CP109527.1"/>
</dbReference>
<organism evidence="1 2">
    <name type="scientific">Nocardia salmonicida</name>
    <dbReference type="NCBI Taxonomy" id="53431"/>
    <lineage>
        <taxon>Bacteria</taxon>
        <taxon>Bacillati</taxon>
        <taxon>Actinomycetota</taxon>
        <taxon>Actinomycetes</taxon>
        <taxon>Mycobacteriales</taxon>
        <taxon>Nocardiaceae</taxon>
        <taxon>Nocardia</taxon>
    </lineage>
</organism>
<dbReference type="EMBL" id="CP109527">
    <property type="protein sequence ID" value="WTY38635.1"/>
    <property type="molecule type" value="Genomic_DNA"/>
</dbReference>
<evidence type="ECO:0000313" key="2">
    <source>
        <dbReference type="Proteomes" id="UP001621418"/>
    </source>
</evidence>
<reference evidence="1 2" key="1">
    <citation type="submission" date="2022-10" db="EMBL/GenBank/DDBJ databases">
        <title>The complete genomes of actinobacterial strains from the NBC collection.</title>
        <authorList>
            <person name="Joergensen T.S."/>
            <person name="Alvarez Arevalo M."/>
            <person name="Sterndorff E.B."/>
            <person name="Faurdal D."/>
            <person name="Vuksanovic O."/>
            <person name="Mourched A.-S."/>
            <person name="Charusanti P."/>
            <person name="Shaw S."/>
            <person name="Blin K."/>
            <person name="Weber T."/>
        </authorList>
    </citation>
    <scope>NUCLEOTIDE SEQUENCE [LARGE SCALE GENOMIC DNA]</scope>
    <source>
        <strain evidence="1 2">NBC_01413</strain>
    </source>
</reference>
<keyword evidence="2" id="KW-1185">Reference proteome</keyword>
<protein>
    <submittedName>
        <fullName evidence="1">Uncharacterized protein</fullName>
    </submittedName>
</protein>
<accession>A0ABZ1NF67</accession>
<proteinExistence type="predicted"/>
<gene>
    <name evidence="1" type="ORF">OG308_12770</name>
</gene>
<evidence type="ECO:0000313" key="1">
    <source>
        <dbReference type="EMBL" id="WTY38635.1"/>
    </source>
</evidence>
<name>A0ABZ1NF67_9NOCA</name>